<gene>
    <name evidence="3" type="ORF">A2134_00970</name>
</gene>
<dbReference type="STRING" id="1802595.A2134_00970"/>
<evidence type="ECO:0008006" key="5">
    <source>
        <dbReference type="Google" id="ProtNLM"/>
    </source>
</evidence>
<feature type="transmembrane region" description="Helical" evidence="2">
    <location>
        <begin position="6"/>
        <end position="26"/>
    </location>
</feature>
<dbReference type="InterPro" id="IPR021454">
    <property type="entry name" value="DUF3105"/>
</dbReference>
<feature type="region of interest" description="Disordered" evidence="1">
    <location>
        <begin position="48"/>
        <end position="68"/>
    </location>
</feature>
<evidence type="ECO:0000256" key="2">
    <source>
        <dbReference type="SAM" id="Phobius"/>
    </source>
</evidence>
<proteinExistence type="predicted"/>
<reference evidence="3 4" key="1">
    <citation type="journal article" date="2016" name="Nat. Commun.">
        <title>Thousands of microbial genomes shed light on interconnected biogeochemical processes in an aquifer system.</title>
        <authorList>
            <person name="Anantharaman K."/>
            <person name="Brown C.T."/>
            <person name="Hug L.A."/>
            <person name="Sharon I."/>
            <person name="Castelle C.J."/>
            <person name="Probst A.J."/>
            <person name="Thomas B.C."/>
            <person name="Singh A."/>
            <person name="Wilkins M.J."/>
            <person name="Karaoz U."/>
            <person name="Brodie E.L."/>
            <person name="Williams K.H."/>
            <person name="Hubbard S.S."/>
            <person name="Banfield J.F."/>
        </authorList>
    </citation>
    <scope>NUCLEOTIDE SEQUENCE [LARGE SCALE GENOMIC DNA]</scope>
</reference>
<name>A0A1G1WEN0_9BACT</name>
<keyword evidence="2" id="KW-1133">Transmembrane helix</keyword>
<evidence type="ECO:0000256" key="1">
    <source>
        <dbReference type="SAM" id="MobiDB-lite"/>
    </source>
</evidence>
<dbReference type="EMBL" id="MHCR01000001">
    <property type="protein sequence ID" value="OGY26156.1"/>
    <property type="molecule type" value="Genomic_DNA"/>
</dbReference>
<accession>A0A1G1WEN0</accession>
<keyword evidence="2" id="KW-0472">Membrane</keyword>
<organism evidence="3 4">
    <name type="scientific">Candidatus Woykebacteria bacterium RBG_16_39_9b</name>
    <dbReference type="NCBI Taxonomy" id="1802595"/>
    <lineage>
        <taxon>Bacteria</taxon>
        <taxon>Candidatus Woykeibacteriota</taxon>
    </lineage>
</organism>
<evidence type="ECO:0000313" key="3">
    <source>
        <dbReference type="EMBL" id="OGY26156.1"/>
    </source>
</evidence>
<protein>
    <recommendedName>
        <fullName evidence="5">DUF3105 domain-containing protein</fullName>
    </recommendedName>
</protein>
<keyword evidence="2" id="KW-0812">Transmembrane</keyword>
<dbReference type="Pfam" id="PF11303">
    <property type="entry name" value="DUF3105"/>
    <property type="match status" value="1"/>
</dbReference>
<dbReference type="Proteomes" id="UP000178162">
    <property type="component" value="Unassembled WGS sequence"/>
</dbReference>
<dbReference type="AlphaFoldDB" id="A0A1G1WEN0"/>
<comment type="caution">
    <text evidence="3">The sequence shown here is derived from an EMBL/GenBank/DDBJ whole genome shotgun (WGS) entry which is preliminary data.</text>
</comment>
<sequence>MQDKFWKILIVIVLTGVIAVLVFLFVNSSPKEERQVLGNEIVEQGRNHISQGSKDHGPYNSNPPTSGPHWPTPAECKIYDDQVPDEAAIHSLEHGAIWITYKDKNDGELVNKLKDLVSKNPSKVLLSPREANDSTIALASWARLLKVEEFDGEQINNFIRSNRNTGPEPFAQC</sequence>
<evidence type="ECO:0000313" key="4">
    <source>
        <dbReference type="Proteomes" id="UP000178162"/>
    </source>
</evidence>